<dbReference type="AlphaFoldDB" id="A0ABD5PFF4"/>
<sequence length="473" mass="52974">MAQFWVLMVPIISVIQAVLRRFANSTKQVFAIREEPTFRVWMLLAVLLTAVYGLIWWFVPSILTPLSINLLAGVIGGVVGVYFSLDVIRPYVRTVERRRIESTPRILESYENIYDNNRSVHPDFIRLDEIAAWKGRSTHPLTETIIATLPDPIGRVFRPGIRPEVPLAVEYVPEKLRSVSGYSCTQVVDSDQPEADNGGLYEVPTRLQSLLEPYEEDIREMFLQEGRKNEEKMRLDGFDDKGFVYSKTTYYRSFLTNFCPDYPPQSPAPIRKLTAPLLFDTDGETIPLSESPFSNHFGGGGLVVTTDGKILLSVRGKTVAVEGNSKHLSFSGSFDYETVRTEGLRTEIEDIVEDETGIGADNIIEICVLGVTRRIERLGKPDLVTIVLVDEDVDWGPATDQFISIDAVPIISEGAHFESIDDVFTGDRPLNMSQKLIEHLNERAYPPSLGLVSAIYLINAVAKKLSSDTTNPE</sequence>
<evidence type="ECO:0000256" key="1">
    <source>
        <dbReference type="SAM" id="Phobius"/>
    </source>
</evidence>
<dbReference type="RefSeq" id="WP_267621708.1">
    <property type="nucleotide sequence ID" value="NZ_JAODIW010000006.1"/>
</dbReference>
<evidence type="ECO:0000313" key="3">
    <source>
        <dbReference type="Proteomes" id="UP001595921"/>
    </source>
</evidence>
<evidence type="ECO:0000313" key="2">
    <source>
        <dbReference type="EMBL" id="MFC4359488.1"/>
    </source>
</evidence>
<name>A0ABD5PFF4_9EURY</name>
<keyword evidence="1" id="KW-0472">Membrane</keyword>
<evidence type="ECO:0008006" key="4">
    <source>
        <dbReference type="Google" id="ProtNLM"/>
    </source>
</evidence>
<dbReference type="EMBL" id="JBHSDS010000008">
    <property type="protein sequence ID" value="MFC4359488.1"/>
    <property type="molecule type" value="Genomic_DNA"/>
</dbReference>
<keyword evidence="3" id="KW-1185">Reference proteome</keyword>
<feature type="transmembrane region" description="Helical" evidence="1">
    <location>
        <begin position="41"/>
        <end position="59"/>
    </location>
</feature>
<protein>
    <recommendedName>
        <fullName evidence="4">Nudix hydrolase domain-containing protein</fullName>
    </recommendedName>
</protein>
<keyword evidence="1" id="KW-0812">Transmembrane</keyword>
<comment type="caution">
    <text evidence="2">The sequence shown here is derived from an EMBL/GenBank/DDBJ whole genome shotgun (WGS) entry which is preliminary data.</text>
</comment>
<dbReference type="Proteomes" id="UP001595921">
    <property type="component" value="Unassembled WGS sequence"/>
</dbReference>
<keyword evidence="1" id="KW-1133">Transmembrane helix</keyword>
<proteinExistence type="predicted"/>
<accession>A0ABD5PFF4</accession>
<organism evidence="2 3">
    <name type="scientific">Halobium salinum</name>
    <dbReference type="NCBI Taxonomy" id="1364940"/>
    <lineage>
        <taxon>Archaea</taxon>
        <taxon>Methanobacteriati</taxon>
        <taxon>Methanobacteriota</taxon>
        <taxon>Stenosarchaea group</taxon>
        <taxon>Halobacteria</taxon>
        <taxon>Halobacteriales</taxon>
        <taxon>Haloferacaceae</taxon>
        <taxon>Halobium</taxon>
    </lineage>
</organism>
<reference evidence="2 3" key="1">
    <citation type="journal article" date="2019" name="Int. J. Syst. Evol. Microbiol.">
        <title>The Global Catalogue of Microorganisms (GCM) 10K type strain sequencing project: providing services to taxonomists for standard genome sequencing and annotation.</title>
        <authorList>
            <consortium name="The Broad Institute Genomics Platform"/>
            <consortium name="The Broad Institute Genome Sequencing Center for Infectious Disease"/>
            <person name="Wu L."/>
            <person name="Ma J."/>
        </authorList>
    </citation>
    <scope>NUCLEOTIDE SEQUENCE [LARGE SCALE GENOMIC DNA]</scope>
    <source>
        <strain evidence="2 3">CGMCC 1.12553</strain>
    </source>
</reference>
<gene>
    <name evidence="2" type="ORF">ACFO0N_16210</name>
</gene>
<feature type="transmembrane region" description="Helical" evidence="1">
    <location>
        <begin position="66"/>
        <end position="85"/>
    </location>
</feature>